<dbReference type="EMBL" id="SFCI01000101">
    <property type="protein sequence ID" value="TFY82524.1"/>
    <property type="molecule type" value="Genomic_DNA"/>
</dbReference>
<comment type="caution">
    <text evidence="3">The sequence shown here is derived from an EMBL/GenBank/DDBJ whole genome shotgun (WGS) entry which is preliminary data.</text>
</comment>
<evidence type="ECO:0000313" key="3">
    <source>
        <dbReference type="EMBL" id="TFY82524.1"/>
    </source>
</evidence>
<feature type="compositionally biased region" description="Polar residues" evidence="2">
    <location>
        <begin position="251"/>
        <end position="262"/>
    </location>
</feature>
<feature type="region of interest" description="Disordered" evidence="2">
    <location>
        <begin position="340"/>
        <end position="360"/>
    </location>
</feature>
<feature type="compositionally biased region" description="Acidic residues" evidence="2">
    <location>
        <begin position="691"/>
        <end position="727"/>
    </location>
</feature>
<evidence type="ECO:0000313" key="4">
    <source>
        <dbReference type="Proteomes" id="UP000298061"/>
    </source>
</evidence>
<keyword evidence="4" id="KW-1185">Reference proteome</keyword>
<dbReference type="AlphaFoldDB" id="A0A4Z0A8C4"/>
<feature type="compositionally biased region" description="Polar residues" evidence="2">
    <location>
        <begin position="830"/>
        <end position="849"/>
    </location>
</feature>
<dbReference type="STRING" id="135208.A0A4Z0A8C4"/>
<dbReference type="Proteomes" id="UP000298061">
    <property type="component" value="Unassembled WGS sequence"/>
</dbReference>
<keyword evidence="1" id="KW-0175">Coiled coil</keyword>
<gene>
    <name evidence="3" type="ORF">EWM64_g1490</name>
</gene>
<feature type="region of interest" description="Disordered" evidence="2">
    <location>
        <begin position="578"/>
        <end position="599"/>
    </location>
</feature>
<evidence type="ECO:0000256" key="2">
    <source>
        <dbReference type="SAM" id="MobiDB-lite"/>
    </source>
</evidence>
<feature type="compositionally biased region" description="Low complexity" evidence="2">
    <location>
        <begin position="184"/>
        <end position="224"/>
    </location>
</feature>
<proteinExistence type="predicted"/>
<feature type="region of interest" description="Disordered" evidence="2">
    <location>
        <begin position="251"/>
        <end position="294"/>
    </location>
</feature>
<feature type="region of interest" description="Disordered" evidence="2">
    <location>
        <begin position="108"/>
        <end position="156"/>
    </location>
</feature>
<feature type="coiled-coil region" evidence="1">
    <location>
        <begin position="362"/>
        <end position="396"/>
    </location>
</feature>
<organism evidence="3 4">
    <name type="scientific">Hericium alpestre</name>
    <dbReference type="NCBI Taxonomy" id="135208"/>
    <lineage>
        <taxon>Eukaryota</taxon>
        <taxon>Fungi</taxon>
        <taxon>Dikarya</taxon>
        <taxon>Basidiomycota</taxon>
        <taxon>Agaricomycotina</taxon>
        <taxon>Agaricomycetes</taxon>
        <taxon>Russulales</taxon>
        <taxon>Hericiaceae</taxon>
        <taxon>Hericium</taxon>
    </lineage>
</organism>
<feature type="region of interest" description="Disordered" evidence="2">
    <location>
        <begin position="169"/>
        <end position="225"/>
    </location>
</feature>
<feature type="compositionally biased region" description="Polar residues" evidence="2">
    <location>
        <begin position="789"/>
        <end position="806"/>
    </location>
</feature>
<feature type="compositionally biased region" description="Polar residues" evidence="2">
    <location>
        <begin position="879"/>
        <end position="918"/>
    </location>
</feature>
<feature type="compositionally biased region" description="Low complexity" evidence="2">
    <location>
        <begin position="118"/>
        <end position="132"/>
    </location>
</feature>
<sequence length="918" mass="100411">MGVSLPELPVSHSEENINLGDKDSIRRRALWALEGKTDSSFSPVEIPELNSTEVERRIFEFPSKPSYPPGIGGSYGSGLSGLANKRDSFGKHLVSSSVSKDQLHTLIEEEEEEEEQDVPVTPVPTASPADVVESPVEIVTPLPSPPRHRPAGLNLRPLSLTPQSIVTTVDLDGLPTPDLTPSPSKSSGLRSLTLGSSPSLISSPSPSTATTETTESATSSSTAASRRRSFILPSVGLPNVNAFRRSSLNLRRDSVSSISSETAENKRRSSICYKPSRNSASYGLPTPDLTPTTDRRISFSSDSEWDGDRSFPSEQQFLYQSHAALLSRITDLERALSSSRTHSRPVSYASDASAQSITSEPSDEMLRLIADLKAERDELKKDVDGWRVRVADLEKQRGLLANRVDLERREAWVARERVGLLEIEKRAVAKDVEEKTAFAEEMVRKYEVLQAECNAINEERDRLLEQVKGAQETETECARLREQLAEETSRREELERELEGAGLLNTPTPDAFEFRSAAATSFIRRRGLGLQSVDSESSFTDVESVDGLPGKSFELNAVIEEEEHVFSDEDNGLAGYEDEEEFDESFESPGGSSIASMDDLRPSTSHLKLEMPTSAPIVHPKKLIVSSDAWRIWRIPPPASSTTTMGNPFAKGFAIDSEDDDMPPFFIPSDVGIEVVETAVLEAPATGLDSVIEEEEPEEEESEEEGLSVVDEEEEQEEEEFIGEEVEGGIKFTFTIPPAFDSPVSTEFVRTPSPPRSPTRKLVPVYEPSTDDEDSFSFQSQSAPMPIQKSPTPGRSPANVSPSSIPRATALKRFETPTKIPAPQFGSPRSVPSSFMTPPTKRGGTQPSFIPQPRRELASPSSSPRPSAITPPKFVPQPQRKSVTTNTSTRIKLQSPNGVTSHSGSSFSTPNPSLSVFV</sequence>
<feature type="coiled-coil region" evidence="1">
    <location>
        <begin position="439"/>
        <end position="504"/>
    </location>
</feature>
<dbReference type="OrthoDB" id="2528184at2759"/>
<accession>A0A4Z0A8C4</accession>
<feature type="compositionally biased region" description="Low complexity" evidence="2">
    <location>
        <begin position="859"/>
        <end position="872"/>
    </location>
</feature>
<name>A0A4Z0A8C4_9AGAM</name>
<reference evidence="3 4" key="1">
    <citation type="submission" date="2019-02" db="EMBL/GenBank/DDBJ databases">
        <title>Genome sequencing of the rare red list fungi Hericium alpestre (H. flagellum).</title>
        <authorList>
            <person name="Buettner E."/>
            <person name="Kellner H."/>
        </authorList>
    </citation>
    <scope>NUCLEOTIDE SEQUENCE [LARGE SCALE GENOMIC DNA]</scope>
    <source>
        <strain evidence="3 4">DSM 108284</strain>
    </source>
</reference>
<protein>
    <submittedName>
        <fullName evidence="3">Uncharacterized protein</fullName>
    </submittedName>
</protein>
<feature type="compositionally biased region" description="Polar residues" evidence="2">
    <location>
        <begin position="350"/>
        <end position="360"/>
    </location>
</feature>
<feature type="region of interest" description="Disordered" evidence="2">
    <location>
        <begin position="691"/>
        <end position="918"/>
    </location>
</feature>
<evidence type="ECO:0000256" key="1">
    <source>
        <dbReference type="SAM" id="Coils"/>
    </source>
</evidence>
<feature type="compositionally biased region" description="Acidic residues" evidence="2">
    <location>
        <begin position="108"/>
        <end position="117"/>
    </location>
</feature>